<dbReference type="EMBL" id="SNWR01000001">
    <property type="protein sequence ID" value="TDO37879.1"/>
    <property type="molecule type" value="Genomic_DNA"/>
</dbReference>
<comment type="caution">
    <text evidence="1">The sequence shown here is derived from an EMBL/GenBank/DDBJ whole genome shotgun (WGS) entry which is preliminary data.</text>
</comment>
<evidence type="ECO:0008006" key="3">
    <source>
        <dbReference type="Google" id="ProtNLM"/>
    </source>
</evidence>
<sequence length="171" mass="19195">MSPTPSVVVPATPEPAKATWTDADYPAMGWHDCRIHGLSLAEHSDDGALPQVRLLIDLDYIVRWADPVEPGHHLTFWISPATLVFDGAWGIRGEFGPLFEQLEIADIHRLDPTDEHPEPSWHVEGHNFGFHLRARGFRQHLRSAPRLVPRKVLTSDERGGVSFAERSFQPG</sequence>
<accession>A0A4R6JNS3</accession>
<name>A0A4R6JNS3_9ACTN</name>
<dbReference type="Proteomes" id="UP000294901">
    <property type="component" value="Unassembled WGS sequence"/>
</dbReference>
<reference evidence="1 2" key="1">
    <citation type="submission" date="2019-03" db="EMBL/GenBank/DDBJ databases">
        <title>Sequencing the genomes of 1000 actinobacteria strains.</title>
        <authorList>
            <person name="Klenk H.-P."/>
        </authorList>
    </citation>
    <scope>NUCLEOTIDE SEQUENCE [LARGE SCALE GENOMIC DNA]</scope>
    <source>
        <strain evidence="1 2">DSM 43805</strain>
    </source>
</reference>
<evidence type="ECO:0000313" key="1">
    <source>
        <dbReference type="EMBL" id="TDO37879.1"/>
    </source>
</evidence>
<keyword evidence="2" id="KW-1185">Reference proteome</keyword>
<evidence type="ECO:0000313" key="2">
    <source>
        <dbReference type="Proteomes" id="UP000294901"/>
    </source>
</evidence>
<proteinExistence type="predicted"/>
<protein>
    <recommendedName>
        <fullName evidence="3">Immunity protein 50 of polymorphic toxin system</fullName>
    </recommendedName>
</protein>
<gene>
    <name evidence="1" type="ORF">C8E87_1515</name>
</gene>
<dbReference type="AlphaFoldDB" id="A0A4R6JNS3"/>
<organism evidence="1 2">
    <name type="scientific">Paractinoplanes brasiliensis</name>
    <dbReference type="NCBI Taxonomy" id="52695"/>
    <lineage>
        <taxon>Bacteria</taxon>
        <taxon>Bacillati</taxon>
        <taxon>Actinomycetota</taxon>
        <taxon>Actinomycetes</taxon>
        <taxon>Micromonosporales</taxon>
        <taxon>Micromonosporaceae</taxon>
        <taxon>Paractinoplanes</taxon>
    </lineage>
</organism>